<evidence type="ECO:0000313" key="2">
    <source>
        <dbReference type="EMBL" id="KAL0912996.1"/>
    </source>
</evidence>
<keyword evidence="1" id="KW-0732">Signal</keyword>
<organism evidence="2 3">
    <name type="scientific">Dendrobium thyrsiflorum</name>
    <name type="common">Pinecone-like raceme dendrobium</name>
    <name type="synonym">Orchid</name>
    <dbReference type="NCBI Taxonomy" id="117978"/>
    <lineage>
        <taxon>Eukaryota</taxon>
        <taxon>Viridiplantae</taxon>
        <taxon>Streptophyta</taxon>
        <taxon>Embryophyta</taxon>
        <taxon>Tracheophyta</taxon>
        <taxon>Spermatophyta</taxon>
        <taxon>Magnoliopsida</taxon>
        <taxon>Liliopsida</taxon>
        <taxon>Asparagales</taxon>
        <taxon>Orchidaceae</taxon>
        <taxon>Epidendroideae</taxon>
        <taxon>Malaxideae</taxon>
        <taxon>Dendrobiinae</taxon>
        <taxon>Dendrobium</taxon>
    </lineage>
</organism>
<dbReference type="EMBL" id="JANQDX010000013">
    <property type="protein sequence ID" value="KAL0912996.1"/>
    <property type="molecule type" value="Genomic_DNA"/>
</dbReference>
<name>A0ABD0URK9_DENTH</name>
<reference evidence="2 3" key="1">
    <citation type="journal article" date="2024" name="Plant Biotechnol. J.">
        <title>Dendrobium thyrsiflorum genome and its molecular insights into genes involved in important horticultural traits.</title>
        <authorList>
            <person name="Chen B."/>
            <person name="Wang J.Y."/>
            <person name="Zheng P.J."/>
            <person name="Li K.L."/>
            <person name="Liang Y.M."/>
            <person name="Chen X.F."/>
            <person name="Zhang C."/>
            <person name="Zhao X."/>
            <person name="He X."/>
            <person name="Zhang G.Q."/>
            <person name="Liu Z.J."/>
            <person name="Xu Q."/>
        </authorList>
    </citation>
    <scope>NUCLEOTIDE SEQUENCE [LARGE SCALE GENOMIC DNA]</scope>
    <source>
        <strain evidence="2">GZMU011</strain>
    </source>
</reference>
<accession>A0ABD0URK9</accession>
<protein>
    <submittedName>
        <fullName evidence="2">Uncharacterized protein</fullName>
    </submittedName>
</protein>
<keyword evidence="3" id="KW-1185">Reference proteome</keyword>
<dbReference type="AlphaFoldDB" id="A0ABD0URK9"/>
<evidence type="ECO:0000256" key="1">
    <source>
        <dbReference type="SAM" id="SignalP"/>
    </source>
</evidence>
<feature type="signal peptide" evidence="1">
    <location>
        <begin position="1"/>
        <end position="24"/>
    </location>
</feature>
<dbReference type="Proteomes" id="UP001552299">
    <property type="component" value="Unassembled WGS sequence"/>
</dbReference>
<evidence type="ECO:0000313" key="3">
    <source>
        <dbReference type="Proteomes" id="UP001552299"/>
    </source>
</evidence>
<sequence length="328" mass="36333">MGATFLTFLAKFLLLQQLPDQVEEVEKTFEDEARNIESNLGGLGVIGEGFEPSNAIEDDRPAMRSREDGFSCARKCPRFAFTSCHYTLPCKADGDGERPAIRLYNRQASGGLQEVAGHSSSPCKLWLLECLERPVVRGEDDRREKDFRLYPYEGVVISVCTPMRELLLVVARGHFRFDAIGEHTGSGHNHNLVVPFGGESPGSEGPGHRRPNMNYKINIPVDLATVYLFDSSNRVDSVYPLTGDRSNLFKSKFTVQFKCRSPIVQKLFKSLSFLDKISAASRRLPRLGEISRIIACLPRQESRAQSVSGDTAAVVFVSATPIEACTGL</sequence>
<gene>
    <name evidence="2" type="ORF">M5K25_016425</name>
</gene>
<comment type="caution">
    <text evidence="2">The sequence shown here is derived from an EMBL/GenBank/DDBJ whole genome shotgun (WGS) entry which is preliminary data.</text>
</comment>
<feature type="chain" id="PRO_5044842132" evidence="1">
    <location>
        <begin position="25"/>
        <end position="328"/>
    </location>
</feature>
<proteinExistence type="predicted"/>